<organism evidence="1 2">
    <name type="scientific">Lepeophtheirus salmonis</name>
    <name type="common">Salmon louse</name>
    <name type="synonym">Caligus salmonis</name>
    <dbReference type="NCBI Taxonomy" id="72036"/>
    <lineage>
        <taxon>Eukaryota</taxon>
        <taxon>Metazoa</taxon>
        <taxon>Ecdysozoa</taxon>
        <taxon>Arthropoda</taxon>
        <taxon>Crustacea</taxon>
        <taxon>Multicrustacea</taxon>
        <taxon>Hexanauplia</taxon>
        <taxon>Copepoda</taxon>
        <taxon>Siphonostomatoida</taxon>
        <taxon>Caligidae</taxon>
        <taxon>Lepeophtheirus</taxon>
    </lineage>
</organism>
<dbReference type="EMBL" id="HG994591">
    <property type="protein sequence ID" value="CAF2815081.1"/>
    <property type="molecule type" value="Genomic_DNA"/>
</dbReference>
<dbReference type="Proteomes" id="UP000675881">
    <property type="component" value="Chromosome 12"/>
</dbReference>
<evidence type="ECO:0000313" key="1">
    <source>
        <dbReference type="EMBL" id="CAF2815081.1"/>
    </source>
</evidence>
<evidence type="ECO:0000313" key="2">
    <source>
        <dbReference type="Proteomes" id="UP000675881"/>
    </source>
</evidence>
<gene>
    <name evidence="1" type="ORF">LSAA_3763</name>
</gene>
<dbReference type="AlphaFoldDB" id="A0A7R8CKD7"/>
<sequence>MYRRELEDKFKSASTNGTDYILENMGELMTEHEEQKTEHNTIEELQFNDENVRQATVNILSRIKKKIFTATNDIQSSDDIIHFPCSIVECLKEKKRELLRENEQKIFDTLPHPRNLRHVDELVEAENLAREYNLRLNLAVTDKDAKKEYQMVDAHITNSTHHIKGFAAILSYKFNIENQAGQLFYGTHTTLELSSVMNKRLSMIEIHMTLEAIFKNFLIDLDFYQPIDQIKDKHWNIWFD</sequence>
<reference evidence="1" key="1">
    <citation type="submission" date="2021-02" db="EMBL/GenBank/DDBJ databases">
        <authorList>
            <person name="Bekaert M."/>
        </authorList>
    </citation>
    <scope>NUCLEOTIDE SEQUENCE</scope>
    <source>
        <strain evidence="1">IoA-00</strain>
    </source>
</reference>
<name>A0A7R8CKD7_LEPSM</name>
<proteinExistence type="predicted"/>
<protein>
    <submittedName>
        <fullName evidence="1">(salmon louse) hypothetical protein</fullName>
    </submittedName>
</protein>
<accession>A0A7R8CKD7</accession>
<keyword evidence="2" id="KW-1185">Reference proteome</keyword>